<protein>
    <submittedName>
        <fullName evidence="2">Uncharacterized protein</fullName>
    </submittedName>
</protein>
<gene>
    <name evidence="2" type="ORF">GGR24_002575</name>
</gene>
<keyword evidence="3" id="KW-1185">Reference proteome</keyword>
<dbReference type="Proteomes" id="UP000528964">
    <property type="component" value="Unassembled WGS sequence"/>
</dbReference>
<keyword evidence="1" id="KW-0472">Membrane</keyword>
<keyword evidence="1" id="KW-1133">Transmembrane helix</keyword>
<comment type="caution">
    <text evidence="2">The sequence shown here is derived from an EMBL/GenBank/DDBJ whole genome shotgun (WGS) entry which is preliminary data.</text>
</comment>
<dbReference type="RefSeq" id="WP_183395767.1">
    <property type="nucleotide sequence ID" value="NZ_JACIDR010000004.1"/>
</dbReference>
<feature type="transmembrane region" description="Helical" evidence="1">
    <location>
        <begin position="65"/>
        <end position="90"/>
    </location>
</feature>
<organism evidence="2 3">
    <name type="scientific">Hansschlegelia beijingensis</name>
    <dbReference type="NCBI Taxonomy" id="1133344"/>
    <lineage>
        <taxon>Bacteria</taxon>
        <taxon>Pseudomonadati</taxon>
        <taxon>Pseudomonadota</taxon>
        <taxon>Alphaproteobacteria</taxon>
        <taxon>Hyphomicrobiales</taxon>
        <taxon>Methylopilaceae</taxon>
        <taxon>Hansschlegelia</taxon>
    </lineage>
</organism>
<evidence type="ECO:0000313" key="2">
    <source>
        <dbReference type="EMBL" id="MBB3973898.1"/>
    </source>
</evidence>
<accession>A0A7W6CZE1</accession>
<dbReference type="EMBL" id="JACIDR010000004">
    <property type="protein sequence ID" value="MBB3973898.1"/>
    <property type="molecule type" value="Genomic_DNA"/>
</dbReference>
<evidence type="ECO:0000256" key="1">
    <source>
        <dbReference type="SAM" id="Phobius"/>
    </source>
</evidence>
<dbReference type="AlphaFoldDB" id="A0A7W6CZE1"/>
<keyword evidence="1" id="KW-0812">Transmembrane</keyword>
<evidence type="ECO:0000313" key="3">
    <source>
        <dbReference type="Proteomes" id="UP000528964"/>
    </source>
</evidence>
<sequence>MIRFLLRLLGFLILAGAFVALVIDGARSIAAGAISFTPLQATWSAAFPPGIEKTRKFFDETLHASGILDAVAAQPTFIVLGVLGILLMLLGRRRRRLVGVAP</sequence>
<reference evidence="2 3" key="1">
    <citation type="submission" date="2020-08" db="EMBL/GenBank/DDBJ databases">
        <title>Genomic Encyclopedia of Type Strains, Phase IV (KMG-IV): sequencing the most valuable type-strain genomes for metagenomic binning, comparative biology and taxonomic classification.</title>
        <authorList>
            <person name="Goeker M."/>
        </authorList>
    </citation>
    <scope>NUCLEOTIDE SEQUENCE [LARGE SCALE GENOMIC DNA]</scope>
    <source>
        <strain evidence="2 3">DSM 25481</strain>
    </source>
</reference>
<name>A0A7W6CZE1_9HYPH</name>
<proteinExistence type="predicted"/>